<dbReference type="InterPro" id="IPR008780">
    <property type="entry name" value="Plasmodium_Vir"/>
</dbReference>
<sequence>MILEGIFDDNNLNLPSDKCYNELDTKYVDDGNDEKCENLGKNSGEYTKAALLCMGLKGNLEKYEALDIFGKMNDYKCKYLNLWAYDRLSKLEENKKINTKILILTLWRKSKHYEKDCDPSQFGTYIKSTDHITEKNLYDYALNYEYLENICKKSDVIPCTRKLAEYITERKNLYNQVKSECEAGRNNKIQRSCFALNDIQKIYTKDELLKLECKHIKDDLRSLRERDGGGHGLQGDYTETSSSGLSAQEVAYSDSQKAIGTVVPILGISSIFFLLYKFTGLGSMASNFLRGRINGMNSHDELTNELVESTYDDQALPGITETYIGYQAT</sequence>
<reference evidence="1 2" key="1">
    <citation type="submission" date="2016-06" db="EMBL/GenBank/DDBJ databases">
        <authorList>
            <consortium name="Pathogen Informatics"/>
        </authorList>
    </citation>
    <scope>NUCLEOTIDE SEQUENCE [LARGE SCALE GENOMIC DNA]</scope>
</reference>
<dbReference type="EMBL" id="FLRJ01000205">
    <property type="protein sequence ID" value="SBT73012.1"/>
    <property type="molecule type" value="Genomic_DNA"/>
</dbReference>
<dbReference type="OrthoDB" id="388393at2759"/>
<accession>A0A1C3KH22</accession>
<dbReference type="Pfam" id="PF05795">
    <property type="entry name" value="Plasmodium_Vir"/>
    <property type="match status" value="1"/>
</dbReference>
<evidence type="ECO:0000313" key="2">
    <source>
        <dbReference type="Proteomes" id="UP000243200"/>
    </source>
</evidence>
<dbReference type="AlphaFoldDB" id="A0A1C3KH22"/>
<protein>
    <submittedName>
        <fullName evidence="1">Plasmodium vivax Vir protein, putative</fullName>
    </submittedName>
</protein>
<name>A0A1C3KH22_PLAOA</name>
<organism evidence="1 2">
    <name type="scientific">Plasmodium ovale</name>
    <name type="common">malaria parasite P. ovale</name>
    <dbReference type="NCBI Taxonomy" id="36330"/>
    <lineage>
        <taxon>Eukaryota</taxon>
        <taxon>Sar</taxon>
        <taxon>Alveolata</taxon>
        <taxon>Apicomplexa</taxon>
        <taxon>Aconoidasida</taxon>
        <taxon>Haemosporida</taxon>
        <taxon>Plasmodiidae</taxon>
        <taxon>Plasmodium</taxon>
        <taxon>Plasmodium (Plasmodium)</taxon>
    </lineage>
</organism>
<dbReference type="Proteomes" id="UP000243200">
    <property type="component" value="Unassembled WGS sequence"/>
</dbReference>
<proteinExistence type="predicted"/>
<dbReference type="VEuPathDB" id="PlasmoDB:PocGH01_00227800"/>
<gene>
    <name evidence="1" type="primary">PowCR01_000073500</name>
    <name evidence="1" type="ORF">POWCR01_000073500</name>
</gene>
<dbReference type="VEuPathDB" id="PlasmoDB:POWCR01_000073500"/>
<evidence type="ECO:0000313" key="1">
    <source>
        <dbReference type="EMBL" id="SBT73012.1"/>
    </source>
</evidence>